<evidence type="ECO:0000313" key="2">
    <source>
        <dbReference type="Proteomes" id="UP000528824"/>
    </source>
</evidence>
<evidence type="ECO:0000313" key="1">
    <source>
        <dbReference type="EMBL" id="MBB5560670.1"/>
    </source>
</evidence>
<dbReference type="RefSeq" id="WP_183916015.1">
    <property type="nucleotide sequence ID" value="NZ_JACHBB010000004.1"/>
</dbReference>
<sequence>MSGCSLTDRPAPIVITKAVKPVLPAECRKETPPLSPKPDRDMSQQEIFDNWSADRTARNIGEARRASCVAAVDAGN</sequence>
<gene>
    <name evidence="1" type="ORF">GGI59_002332</name>
</gene>
<organism evidence="1 2">
    <name type="scientific">Rhizobium lentis</name>
    <dbReference type="NCBI Taxonomy" id="1138194"/>
    <lineage>
        <taxon>Bacteria</taxon>
        <taxon>Pseudomonadati</taxon>
        <taxon>Pseudomonadota</taxon>
        <taxon>Alphaproteobacteria</taxon>
        <taxon>Hyphomicrobiales</taxon>
        <taxon>Rhizobiaceae</taxon>
        <taxon>Rhizobium/Agrobacterium group</taxon>
        <taxon>Rhizobium</taxon>
    </lineage>
</organism>
<dbReference type="AlphaFoldDB" id="A0A7W8UPP5"/>
<reference evidence="1 2" key="1">
    <citation type="submission" date="2020-08" db="EMBL/GenBank/DDBJ databases">
        <title>Genomic Encyclopedia of Type Strains, Phase IV (KMG-V): Genome sequencing to study the core and pangenomes of soil and plant-associated prokaryotes.</title>
        <authorList>
            <person name="Whitman W."/>
        </authorList>
    </citation>
    <scope>NUCLEOTIDE SEQUENCE [LARGE SCALE GENOMIC DNA]</scope>
    <source>
        <strain evidence="1 2">SEMIA 4034</strain>
    </source>
</reference>
<comment type="caution">
    <text evidence="1">The sequence shown here is derived from an EMBL/GenBank/DDBJ whole genome shotgun (WGS) entry which is preliminary data.</text>
</comment>
<accession>A0A7W8UPP5</accession>
<keyword evidence="2" id="KW-1185">Reference proteome</keyword>
<name>A0A7W8UPP5_9HYPH</name>
<dbReference type="EMBL" id="JACHBC010000004">
    <property type="protein sequence ID" value="MBB5560670.1"/>
    <property type="molecule type" value="Genomic_DNA"/>
</dbReference>
<protein>
    <submittedName>
        <fullName evidence="1">Uncharacterized protein</fullName>
    </submittedName>
</protein>
<proteinExistence type="predicted"/>
<dbReference type="Proteomes" id="UP000528824">
    <property type="component" value="Unassembled WGS sequence"/>
</dbReference>